<evidence type="ECO:0000313" key="2">
    <source>
        <dbReference type="EMBL" id="VUZ51835.1"/>
    </source>
</evidence>
<name>A0A564YX76_HYMDI</name>
<dbReference type="GO" id="GO:0005096">
    <property type="term" value="F:GTPase activator activity"/>
    <property type="evidence" value="ECO:0007669"/>
    <property type="project" value="InterPro"/>
</dbReference>
<dbReference type="InterPro" id="IPR048255">
    <property type="entry name" value="IML1_N"/>
</dbReference>
<protein>
    <recommendedName>
        <fullName evidence="1">Vacuolar membrane-associated protein Iml1 N-terminal domain-containing protein</fullName>
    </recommendedName>
</protein>
<sequence>LKLQSYKTVSVRVVSKEDVILDLVEINFRDQYFGRRDLMELSNIITNTIVQRNAMIEFGVMRGYVGELWRKGELTSCGYISDRTKVVFRSSSAVYHIFIQMSREMWNFDEF</sequence>
<proteinExistence type="predicted"/>
<dbReference type="Proteomes" id="UP000321570">
    <property type="component" value="Unassembled WGS sequence"/>
</dbReference>
<feature type="non-terminal residue" evidence="2">
    <location>
        <position position="1"/>
    </location>
</feature>
<dbReference type="PANTHER" id="PTHR13179:SF8">
    <property type="entry name" value="GATOR COMPLEX PROTEIN DEPDC5"/>
    <property type="match status" value="1"/>
</dbReference>
<accession>A0A564YX76</accession>
<dbReference type="GO" id="GO:0010508">
    <property type="term" value="P:positive regulation of autophagy"/>
    <property type="evidence" value="ECO:0007669"/>
    <property type="project" value="TreeGrafter"/>
</dbReference>
<dbReference type="Pfam" id="PF12257">
    <property type="entry name" value="IML1"/>
    <property type="match status" value="1"/>
</dbReference>
<gene>
    <name evidence="2" type="ORF">WMSIL1_LOCUS10226</name>
</gene>
<organism evidence="2 3">
    <name type="scientific">Hymenolepis diminuta</name>
    <name type="common">Rat tapeworm</name>
    <dbReference type="NCBI Taxonomy" id="6216"/>
    <lineage>
        <taxon>Eukaryota</taxon>
        <taxon>Metazoa</taxon>
        <taxon>Spiralia</taxon>
        <taxon>Lophotrochozoa</taxon>
        <taxon>Platyhelminthes</taxon>
        <taxon>Cestoda</taxon>
        <taxon>Eucestoda</taxon>
        <taxon>Cyclophyllidea</taxon>
        <taxon>Hymenolepididae</taxon>
        <taxon>Hymenolepis</taxon>
    </lineage>
</organism>
<dbReference type="InterPro" id="IPR027244">
    <property type="entry name" value="IML1"/>
</dbReference>
<feature type="domain" description="Vacuolar membrane-associated protein Iml1 N-terminal" evidence="1">
    <location>
        <begin position="24"/>
        <end position="110"/>
    </location>
</feature>
<dbReference type="AlphaFoldDB" id="A0A564YX76"/>
<evidence type="ECO:0000259" key="1">
    <source>
        <dbReference type="Pfam" id="PF12257"/>
    </source>
</evidence>
<dbReference type="EMBL" id="CABIJS010000444">
    <property type="protein sequence ID" value="VUZ51835.1"/>
    <property type="molecule type" value="Genomic_DNA"/>
</dbReference>
<evidence type="ECO:0000313" key="3">
    <source>
        <dbReference type="Proteomes" id="UP000321570"/>
    </source>
</evidence>
<feature type="non-terminal residue" evidence="2">
    <location>
        <position position="111"/>
    </location>
</feature>
<dbReference type="PANTHER" id="PTHR13179">
    <property type="entry name" value="DEP DOMAIN CONTAINING PROTEIN 5"/>
    <property type="match status" value="1"/>
</dbReference>
<dbReference type="GO" id="GO:1990130">
    <property type="term" value="C:GATOR1 complex"/>
    <property type="evidence" value="ECO:0007669"/>
    <property type="project" value="TreeGrafter"/>
</dbReference>
<dbReference type="GO" id="GO:1904262">
    <property type="term" value="P:negative regulation of TORC1 signaling"/>
    <property type="evidence" value="ECO:0007669"/>
    <property type="project" value="TreeGrafter"/>
</dbReference>
<keyword evidence="3" id="KW-1185">Reference proteome</keyword>
<reference evidence="2 3" key="1">
    <citation type="submission" date="2019-07" db="EMBL/GenBank/DDBJ databases">
        <authorList>
            <person name="Jastrzebski P J."/>
            <person name="Paukszto L."/>
            <person name="Jastrzebski P J."/>
        </authorList>
    </citation>
    <scope>NUCLEOTIDE SEQUENCE [LARGE SCALE GENOMIC DNA]</scope>
    <source>
        <strain evidence="2 3">WMS-il1</strain>
    </source>
</reference>